<feature type="active site" description="Charge relay system" evidence="5">
    <location>
        <position position="147"/>
    </location>
</feature>
<comment type="similarity">
    <text evidence="1 5">Belongs to the peptidase S8 family.</text>
</comment>
<keyword evidence="2 5" id="KW-0645">Protease</keyword>
<dbReference type="Pfam" id="PF00082">
    <property type="entry name" value="Peptidase_S8"/>
    <property type="match status" value="1"/>
</dbReference>
<keyword evidence="3 5" id="KW-0378">Hydrolase</keyword>
<dbReference type="PANTHER" id="PTHR43806:SF11">
    <property type="entry name" value="CEREVISIN-RELATED"/>
    <property type="match status" value="1"/>
</dbReference>
<protein>
    <submittedName>
        <fullName evidence="7">S8 family serine peptidase</fullName>
    </submittedName>
</protein>
<evidence type="ECO:0000256" key="5">
    <source>
        <dbReference type="PROSITE-ProRule" id="PRU01240"/>
    </source>
</evidence>
<evidence type="ECO:0000313" key="8">
    <source>
        <dbReference type="Proteomes" id="UP001597601"/>
    </source>
</evidence>
<gene>
    <name evidence="7" type="ORF">ACFSYC_12350</name>
</gene>
<feature type="domain" description="Peptidase S8/S53" evidence="6">
    <location>
        <begin position="107"/>
        <end position="357"/>
    </location>
</feature>
<dbReference type="InterPro" id="IPR050131">
    <property type="entry name" value="Peptidase_S8_subtilisin-like"/>
</dbReference>
<dbReference type="CDD" id="cd07480">
    <property type="entry name" value="Peptidases_S8_12"/>
    <property type="match status" value="1"/>
</dbReference>
<feature type="active site" description="Charge relay system" evidence="5">
    <location>
        <position position="116"/>
    </location>
</feature>
<dbReference type="Proteomes" id="UP001597601">
    <property type="component" value="Unassembled WGS sequence"/>
</dbReference>
<evidence type="ECO:0000256" key="4">
    <source>
        <dbReference type="ARBA" id="ARBA00022825"/>
    </source>
</evidence>
<dbReference type="EMBL" id="JBHUON010000014">
    <property type="protein sequence ID" value="MFD2865483.1"/>
    <property type="molecule type" value="Genomic_DNA"/>
</dbReference>
<name>A0ABW5XTM1_9SPHI</name>
<dbReference type="SUPFAM" id="SSF52743">
    <property type="entry name" value="Subtilisin-like"/>
    <property type="match status" value="1"/>
</dbReference>
<proteinExistence type="inferred from homology"/>
<dbReference type="RefSeq" id="WP_377127887.1">
    <property type="nucleotide sequence ID" value="NZ_JBHUON010000014.1"/>
</dbReference>
<comment type="caution">
    <text evidence="7">The sequence shown here is derived from an EMBL/GenBank/DDBJ whole genome shotgun (WGS) entry which is preliminary data.</text>
</comment>
<dbReference type="PROSITE" id="PS51892">
    <property type="entry name" value="SUBTILASE"/>
    <property type="match status" value="1"/>
</dbReference>
<dbReference type="PRINTS" id="PR00723">
    <property type="entry name" value="SUBTILISIN"/>
</dbReference>
<reference evidence="8" key="1">
    <citation type="journal article" date="2019" name="Int. J. Syst. Evol. Microbiol.">
        <title>The Global Catalogue of Microorganisms (GCM) 10K type strain sequencing project: providing services to taxonomists for standard genome sequencing and annotation.</title>
        <authorList>
            <consortium name="The Broad Institute Genomics Platform"/>
            <consortium name="The Broad Institute Genome Sequencing Center for Infectious Disease"/>
            <person name="Wu L."/>
            <person name="Ma J."/>
        </authorList>
    </citation>
    <scope>NUCLEOTIDE SEQUENCE [LARGE SCALE GENOMIC DNA]</scope>
    <source>
        <strain evidence="8">KCTC 52232</strain>
    </source>
</reference>
<dbReference type="Gene3D" id="3.40.50.200">
    <property type="entry name" value="Peptidase S8/S53 domain"/>
    <property type="match status" value="1"/>
</dbReference>
<dbReference type="PANTHER" id="PTHR43806">
    <property type="entry name" value="PEPTIDASE S8"/>
    <property type="match status" value="1"/>
</dbReference>
<organism evidence="7 8">
    <name type="scientific">Mucilaginibacter antarcticus</name>
    <dbReference type="NCBI Taxonomy" id="1855725"/>
    <lineage>
        <taxon>Bacteria</taxon>
        <taxon>Pseudomonadati</taxon>
        <taxon>Bacteroidota</taxon>
        <taxon>Sphingobacteriia</taxon>
        <taxon>Sphingobacteriales</taxon>
        <taxon>Sphingobacteriaceae</taxon>
        <taxon>Mucilaginibacter</taxon>
    </lineage>
</organism>
<feature type="active site" description="Charge relay system" evidence="5">
    <location>
        <position position="340"/>
    </location>
</feature>
<evidence type="ECO:0000256" key="1">
    <source>
        <dbReference type="ARBA" id="ARBA00011073"/>
    </source>
</evidence>
<keyword evidence="4 5" id="KW-0720">Serine protease</keyword>
<dbReference type="InterPro" id="IPR023828">
    <property type="entry name" value="Peptidase_S8_Ser-AS"/>
</dbReference>
<dbReference type="PROSITE" id="PS00138">
    <property type="entry name" value="SUBTILASE_SER"/>
    <property type="match status" value="1"/>
</dbReference>
<dbReference type="InterPro" id="IPR015500">
    <property type="entry name" value="Peptidase_S8_subtilisin-rel"/>
</dbReference>
<dbReference type="InterPro" id="IPR036852">
    <property type="entry name" value="Peptidase_S8/S53_dom_sf"/>
</dbReference>
<accession>A0ABW5XTM1</accession>
<evidence type="ECO:0000259" key="6">
    <source>
        <dbReference type="Pfam" id="PF00082"/>
    </source>
</evidence>
<evidence type="ECO:0000256" key="3">
    <source>
        <dbReference type="ARBA" id="ARBA00022801"/>
    </source>
</evidence>
<dbReference type="InterPro" id="IPR000209">
    <property type="entry name" value="Peptidase_S8/S53_dom"/>
</dbReference>
<evidence type="ECO:0000313" key="7">
    <source>
        <dbReference type="EMBL" id="MFD2865483.1"/>
    </source>
</evidence>
<evidence type="ECO:0000256" key="2">
    <source>
        <dbReference type="ARBA" id="ARBA00022670"/>
    </source>
</evidence>
<sequence>MKKNYIVLYSTEKVDRQSLHDLKSSTPAFKATNKELLKSKFDITVESIDNQNEHEILKGNRNVIALAPAIPLKLIKPNQVKSRSAEISEGNLWNIDALGLALTPYTGKGIKMAILDTGIDKTHPAFDGLIIVEKDFTGEGNGDTHGHGTHCAGVAFGRDVNGKRIGVAKGVEEVLIGKVLGQHGGGSDILVDAINWAVKGGAHIISMSLGIDFPGYVAELENDGMQTEAAVSYALEGYRKNILLFERLASLIRTQSINKSIQPVLILGAAGNESSRPAYKIAVSPPAISDGIVSVGALGKKGEDLYVAEFSNTGVSLSAPGIDILSAKIGGGLISMDGTSMATPHVAGVAALWAEKLISKRQFNFNNLLAHLTASCSDTKLAKEHPEDFGSGVIQAPSK</sequence>
<keyword evidence="8" id="KW-1185">Reference proteome</keyword>